<dbReference type="Proteomes" id="UP000319812">
    <property type="component" value="Unassembled WGS sequence"/>
</dbReference>
<dbReference type="OrthoDB" id="9795624at2"/>
<dbReference type="EMBL" id="BJOC01000013">
    <property type="protein sequence ID" value="GED21984.1"/>
    <property type="molecule type" value="Genomic_DNA"/>
</dbReference>
<dbReference type="AlphaFoldDB" id="A0A4Y4F2D7"/>
<dbReference type="Pfam" id="PF09423">
    <property type="entry name" value="PhoD"/>
    <property type="match status" value="1"/>
</dbReference>
<dbReference type="InterPro" id="IPR038607">
    <property type="entry name" value="PhoD-like_sf"/>
</dbReference>
<dbReference type="SUPFAM" id="SSF56300">
    <property type="entry name" value="Metallo-dependent phosphatases"/>
    <property type="match status" value="1"/>
</dbReference>
<sequence length="545" mass="64137">MPELLYPENYESMKPKVHSMAVVGHTTSSSVRLWARAYKSGKWWMLVSEKKLEESVYSLSNKNPEDIQKQHSYVVGLKSSQLYRENGLTCHFTFEGLESERKYYYYFIGPETCERRVELGSNHKHWFRTLPKEPSRLRFGFYSCHDPYSVKPPSEGAWESFREVLEDREAHFVIGGGDQVYCDTNDETRIQDVWSWLRDNKQALFEKYSDDSGMLDETRLVNYFSKLYRTYYRVYWNFENVRAVYRRFPQYMIWDDHEIMDGWGSLTQEEREEKLSKRFRDDNPERDYQLVMLMFRAASRVYWEFQHSHNPCTKIDLEDLGSCQWDYSFDHGDFAFYALDMRGHHDCERDSFRLLGEEQFSRFQNWIKSRKVAKKEAIFIISPVPIVHWNETVANTLDIGSVKDDFMDEWGHEDNHDERNKLLDLLLKFSDRHQVPVVVLSGDVHCASAFRISHSDRYKKASLFNVTSSAISRHPASSLSDFIMQGSANIAGYDGYYEKLYSVAGKNNFAFINAYSFEGELTVGASLYRSGPESDDLHQKYIPLV</sequence>
<organism evidence="2 3">
    <name type="scientific">Halomonas halmophila</name>
    <dbReference type="NCBI Taxonomy" id="252"/>
    <lineage>
        <taxon>Bacteria</taxon>
        <taxon>Pseudomonadati</taxon>
        <taxon>Pseudomonadota</taxon>
        <taxon>Gammaproteobacteria</taxon>
        <taxon>Oceanospirillales</taxon>
        <taxon>Halomonadaceae</taxon>
        <taxon>Halomonas</taxon>
    </lineage>
</organism>
<comment type="caution">
    <text evidence="2">The sequence shown here is derived from an EMBL/GenBank/DDBJ whole genome shotgun (WGS) entry which is preliminary data.</text>
</comment>
<dbReference type="InterPro" id="IPR018946">
    <property type="entry name" value="PhoD-like_MPP"/>
</dbReference>
<proteinExistence type="predicted"/>
<name>A0A4Y4F2D7_9GAMM</name>
<evidence type="ECO:0000313" key="2">
    <source>
        <dbReference type="EMBL" id="GED21984.1"/>
    </source>
</evidence>
<feature type="domain" description="PhoD-like phosphatase metallophosphatase" evidence="1">
    <location>
        <begin position="139"/>
        <end position="473"/>
    </location>
</feature>
<dbReference type="PANTHER" id="PTHR37031:SF2">
    <property type="entry name" value="PHOD-LIKE PHOSPHATASE METALLOPHOSPHATASE DOMAIN-CONTAINING PROTEIN"/>
    <property type="match status" value="1"/>
</dbReference>
<dbReference type="CDD" id="cd07389">
    <property type="entry name" value="MPP_PhoD"/>
    <property type="match status" value="1"/>
</dbReference>
<dbReference type="InterPro" id="IPR029052">
    <property type="entry name" value="Metallo-depent_PP-like"/>
</dbReference>
<dbReference type="RefSeq" id="WP_141318298.1">
    <property type="nucleotide sequence ID" value="NZ_BJOC01000013.1"/>
</dbReference>
<gene>
    <name evidence="2" type="ORF">HHA01_09610</name>
</gene>
<dbReference type="Gene3D" id="3.60.21.70">
    <property type="entry name" value="PhoD-like phosphatase"/>
    <property type="match status" value="1"/>
</dbReference>
<evidence type="ECO:0000259" key="1">
    <source>
        <dbReference type="Pfam" id="PF09423"/>
    </source>
</evidence>
<accession>A0A4Y4F2D7</accession>
<keyword evidence="3" id="KW-1185">Reference proteome</keyword>
<reference evidence="2 3" key="1">
    <citation type="submission" date="2019-06" db="EMBL/GenBank/DDBJ databases">
        <title>Whole genome shotgun sequence of Halomonas halmophila NBRC 15537.</title>
        <authorList>
            <person name="Hosoyama A."/>
            <person name="Uohara A."/>
            <person name="Ohji S."/>
            <person name="Ichikawa N."/>
        </authorList>
    </citation>
    <scope>NUCLEOTIDE SEQUENCE [LARGE SCALE GENOMIC DNA]</scope>
    <source>
        <strain evidence="2 3">NBRC 15537</strain>
    </source>
</reference>
<protein>
    <recommendedName>
        <fullName evidence="1">PhoD-like phosphatase metallophosphatase domain-containing protein</fullName>
    </recommendedName>
</protein>
<dbReference type="PANTHER" id="PTHR37031">
    <property type="entry name" value="METALLOPHOSPHATASE BINDING DOMAIN PROTEIN"/>
    <property type="match status" value="1"/>
</dbReference>
<evidence type="ECO:0000313" key="3">
    <source>
        <dbReference type="Proteomes" id="UP000319812"/>
    </source>
</evidence>